<dbReference type="Proteomes" id="UP000002377">
    <property type="component" value="Chromosome"/>
</dbReference>
<evidence type="ECO:0000259" key="5">
    <source>
        <dbReference type="Pfam" id="PF04198"/>
    </source>
</evidence>
<feature type="domain" description="Sugar-binding" evidence="5">
    <location>
        <begin position="91"/>
        <end position="336"/>
    </location>
</feature>
<keyword evidence="8" id="KW-1185">Reference proteome</keyword>
<keyword evidence="2" id="KW-0805">Transcription regulation</keyword>
<dbReference type="Gene3D" id="1.10.10.10">
    <property type="entry name" value="Winged helix-like DNA-binding domain superfamily/Winged helix DNA-binding domain"/>
    <property type="match status" value="1"/>
</dbReference>
<gene>
    <name evidence="7" type="ordered locus">TherJR_2712</name>
</gene>
<keyword evidence="3" id="KW-0238">DNA-binding</keyword>
<dbReference type="Gene3D" id="3.40.50.1360">
    <property type="match status" value="1"/>
</dbReference>
<dbReference type="HOGENOM" id="CLU_054506_2_0_9"/>
<evidence type="ECO:0000313" key="8">
    <source>
        <dbReference type="Proteomes" id="UP000002377"/>
    </source>
</evidence>
<dbReference type="SUPFAM" id="SSF100950">
    <property type="entry name" value="NagB/RpiA/CoA transferase-like"/>
    <property type="match status" value="1"/>
</dbReference>
<dbReference type="InterPro" id="IPR036390">
    <property type="entry name" value="WH_DNA-bd_sf"/>
</dbReference>
<reference evidence="7 8" key="1">
    <citation type="submission" date="2010-05" db="EMBL/GenBank/DDBJ databases">
        <title>Complete sequence of Thermincola sp. JR.</title>
        <authorList>
            <consortium name="US DOE Joint Genome Institute"/>
            <person name="Lucas S."/>
            <person name="Copeland A."/>
            <person name="Lapidus A."/>
            <person name="Cheng J.-F."/>
            <person name="Bruce D."/>
            <person name="Goodwin L."/>
            <person name="Pitluck S."/>
            <person name="Chertkov O."/>
            <person name="Detter J.C."/>
            <person name="Han C."/>
            <person name="Tapia R."/>
            <person name="Land M."/>
            <person name="Hauser L."/>
            <person name="Kyrpides N."/>
            <person name="Mikhailova N."/>
            <person name="Hazen T.C."/>
            <person name="Woyke T."/>
        </authorList>
    </citation>
    <scope>NUCLEOTIDE SEQUENCE [LARGE SCALE GENOMIC DNA]</scope>
    <source>
        <strain evidence="7 8">JR</strain>
    </source>
</reference>
<keyword evidence="4" id="KW-0804">Transcription</keyword>
<dbReference type="RefSeq" id="WP_013121537.1">
    <property type="nucleotide sequence ID" value="NC_014152.1"/>
</dbReference>
<proteinExistence type="inferred from homology"/>
<dbReference type="KEGG" id="tjr:TherJR_2712"/>
<dbReference type="eggNOG" id="COG2390">
    <property type="taxonomic scope" value="Bacteria"/>
</dbReference>
<dbReference type="InterPro" id="IPR007324">
    <property type="entry name" value="Sugar-bd_dom_put"/>
</dbReference>
<name>D5XC95_THEPJ</name>
<dbReference type="Pfam" id="PF21715">
    <property type="entry name" value="CggR_N"/>
    <property type="match status" value="1"/>
</dbReference>
<dbReference type="AlphaFoldDB" id="D5XC95"/>
<evidence type="ECO:0000256" key="4">
    <source>
        <dbReference type="ARBA" id="ARBA00023163"/>
    </source>
</evidence>
<dbReference type="GO" id="GO:0030246">
    <property type="term" value="F:carbohydrate binding"/>
    <property type="evidence" value="ECO:0007669"/>
    <property type="project" value="InterPro"/>
</dbReference>
<dbReference type="PANTHER" id="PTHR34294:SF5">
    <property type="entry name" value="CENTRAL GLYCOLYTIC GENES REGULATOR"/>
    <property type="match status" value="1"/>
</dbReference>
<accession>D5XC95</accession>
<dbReference type="InterPro" id="IPR048715">
    <property type="entry name" value="CggR_N"/>
</dbReference>
<dbReference type="GO" id="GO:0003677">
    <property type="term" value="F:DNA binding"/>
    <property type="evidence" value="ECO:0007669"/>
    <property type="project" value="UniProtKB-KW"/>
</dbReference>
<feature type="domain" description="CggR N-terminal DNA binding" evidence="6">
    <location>
        <begin position="19"/>
        <end position="88"/>
    </location>
</feature>
<dbReference type="STRING" id="635013.TherJR_2712"/>
<sequence>MKDIIALQQKIAPELIELLERRYTIIRTISLTQPVGRRFLAHHLKLGERQVRSETEFLKNQGLLESDSTGMKVTAEGERLLVQLAEFIKNLHGLVETEEFIAQSLGLKKVIIVPGNSDKDGTVKKEMGRAAARFIREILFPGAVMAVTGGTTLREVAATMPVGNAPHEITVVPARGGLGEDVEVQANTIAAIIAKKLRGTYRLLHVPDNLKEEAIRLLATDQHIKELVAEIKSADILVHGIGNARELSESRGDSPEETEELISQGAVGEAFGHYFAADGSIVKNIHSLGIRLRDLRNISTVIAVAGGEKKAAAILSVLKNNHEDVLITDQGAANKITALIRG</sequence>
<dbReference type="PANTHER" id="PTHR34294">
    <property type="entry name" value="TRANSCRIPTIONAL REGULATOR-RELATED"/>
    <property type="match status" value="1"/>
</dbReference>
<dbReference type="OrthoDB" id="9793820at2"/>
<dbReference type="InterPro" id="IPR051054">
    <property type="entry name" value="SorC_transcr_regulators"/>
</dbReference>
<evidence type="ECO:0000259" key="6">
    <source>
        <dbReference type="Pfam" id="PF21715"/>
    </source>
</evidence>
<evidence type="ECO:0000313" key="7">
    <source>
        <dbReference type="EMBL" id="ADG83547.1"/>
    </source>
</evidence>
<dbReference type="SUPFAM" id="SSF46785">
    <property type="entry name" value="Winged helix' DNA-binding domain"/>
    <property type="match status" value="1"/>
</dbReference>
<dbReference type="EMBL" id="CP002028">
    <property type="protein sequence ID" value="ADG83547.1"/>
    <property type="molecule type" value="Genomic_DNA"/>
</dbReference>
<protein>
    <submittedName>
        <fullName evidence="7">Transcriptional regulator, DeoR family</fullName>
    </submittedName>
</protein>
<dbReference type="InterPro" id="IPR037171">
    <property type="entry name" value="NagB/RpiA_transferase-like"/>
</dbReference>
<evidence type="ECO:0000256" key="2">
    <source>
        <dbReference type="ARBA" id="ARBA00023015"/>
    </source>
</evidence>
<dbReference type="Pfam" id="PF04198">
    <property type="entry name" value="Sugar-bind"/>
    <property type="match status" value="1"/>
</dbReference>
<evidence type="ECO:0000256" key="3">
    <source>
        <dbReference type="ARBA" id="ARBA00023125"/>
    </source>
</evidence>
<organism evidence="7 8">
    <name type="scientific">Thermincola potens (strain JR)</name>
    <dbReference type="NCBI Taxonomy" id="635013"/>
    <lineage>
        <taxon>Bacteria</taxon>
        <taxon>Bacillati</taxon>
        <taxon>Bacillota</taxon>
        <taxon>Clostridia</taxon>
        <taxon>Eubacteriales</taxon>
        <taxon>Thermincolaceae</taxon>
        <taxon>Thermincola</taxon>
    </lineage>
</organism>
<evidence type="ECO:0000256" key="1">
    <source>
        <dbReference type="ARBA" id="ARBA00010466"/>
    </source>
</evidence>
<dbReference type="InterPro" id="IPR036388">
    <property type="entry name" value="WH-like_DNA-bd_sf"/>
</dbReference>
<comment type="similarity">
    <text evidence="1">Belongs to the SorC transcriptional regulatory family.</text>
</comment>